<evidence type="ECO:0000313" key="2">
    <source>
        <dbReference type="EMBL" id="MBA8957723.1"/>
    </source>
</evidence>
<comment type="caution">
    <text evidence="2">The sequence shown here is derived from an EMBL/GenBank/DDBJ whole genome shotgun (WGS) entry which is preliminary data.</text>
</comment>
<dbReference type="AlphaFoldDB" id="A0A7W3M0H2"/>
<gene>
    <name evidence="2" type="ORF">HNR61_009422</name>
</gene>
<accession>A0A7W3M0H2</accession>
<proteinExistence type="predicted"/>
<keyword evidence="3" id="KW-1185">Reference proteome</keyword>
<dbReference type="RefSeq" id="WP_182849518.1">
    <property type="nucleotide sequence ID" value="NZ_JACJIA010000029.1"/>
</dbReference>
<name>A0A7W3M0H2_ACTNM</name>
<dbReference type="Proteomes" id="UP000572680">
    <property type="component" value="Unassembled WGS sequence"/>
</dbReference>
<evidence type="ECO:0000313" key="3">
    <source>
        <dbReference type="Proteomes" id="UP000572680"/>
    </source>
</evidence>
<feature type="coiled-coil region" evidence="1">
    <location>
        <begin position="186"/>
        <end position="241"/>
    </location>
</feature>
<feature type="coiled-coil region" evidence="1">
    <location>
        <begin position="285"/>
        <end position="319"/>
    </location>
</feature>
<dbReference type="EMBL" id="JACJIA010000029">
    <property type="protein sequence ID" value="MBA8957723.1"/>
    <property type="molecule type" value="Genomic_DNA"/>
</dbReference>
<evidence type="ECO:0000256" key="1">
    <source>
        <dbReference type="SAM" id="Coils"/>
    </source>
</evidence>
<keyword evidence="1" id="KW-0175">Coiled coil</keyword>
<sequence>MIGDAARKPEVRAFLEYLLELRAARMTQKEHFEWLGIGNTKLMPYLKGDAVPDPRVLSVYFVAPFNDKRELTPEEHVQLITLHRAACEAHPPREPTDDDKVDFLKHDLQRSQRLAAEFRKRLNTALERNINDSQQLHEMEVARSDLNMQTQFLQAQVESLHHELSQREADHQRALDSAGRERTALVAETERALKESQRELAELENAVAGHLHTVDQQRAKTLGLEREVVFLKQEVRHLQQQISEDRKLYMHLVNHLLRNGPANVVELEQRLANLGMRHELGERVIAQLSEQNAQLVRQLAQLTDERDRLNEERDFLALSLSQLERPSPTSTTAPLPVPADEMFGEFWK</sequence>
<protein>
    <submittedName>
        <fullName evidence="2">Chromosome segregation ATPase</fullName>
    </submittedName>
</protein>
<reference evidence="2 3" key="1">
    <citation type="submission" date="2020-08" db="EMBL/GenBank/DDBJ databases">
        <title>Genomic Encyclopedia of Type Strains, Phase IV (KMG-IV): sequencing the most valuable type-strain genomes for metagenomic binning, comparative biology and taxonomic classification.</title>
        <authorList>
            <person name="Goeker M."/>
        </authorList>
    </citation>
    <scope>NUCLEOTIDE SEQUENCE [LARGE SCALE GENOMIC DNA]</scope>
    <source>
        <strain evidence="2 3">DSM 44197</strain>
    </source>
</reference>
<organism evidence="2 3">
    <name type="scientific">Actinomadura namibiensis</name>
    <dbReference type="NCBI Taxonomy" id="182080"/>
    <lineage>
        <taxon>Bacteria</taxon>
        <taxon>Bacillati</taxon>
        <taxon>Actinomycetota</taxon>
        <taxon>Actinomycetes</taxon>
        <taxon>Streptosporangiales</taxon>
        <taxon>Thermomonosporaceae</taxon>
        <taxon>Actinomadura</taxon>
    </lineage>
</organism>